<feature type="transmembrane region" description="Helical" evidence="10">
    <location>
        <begin position="1018"/>
        <end position="1040"/>
    </location>
</feature>
<evidence type="ECO:0000256" key="1">
    <source>
        <dbReference type="ARBA" id="ARBA00004141"/>
    </source>
</evidence>
<evidence type="ECO:0000313" key="13">
    <source>
        <dbReference type="Proteomes" id="UP000799291"/>
    </source>
</evidence>
<dbReference type="GO" id="GO:0140359">
    <property type="term" value="F:ABC-type transporter activity"/>
    <property type="evidence" value="ECO:0007669"/>
    <property type="project" value="InterPro"/>
</dbReference>
<dbReference type="InterPro" id="IPR026082">
    <property type="entry name" value="ABCA"/>
</dbReference>
<dbReference type="PANTHER" id="PTHR19229">
    <property type="entry name" value="ATP-BINDING CASSETTE TRANSPORTER SUBFAMILY A ABCA"/>
    <property type="match status" value="1"/>
</dbReference>
<feature type="transmembrane region" description="Helical" evidence="10">
    <location>
        <begin position="1118"/>
        <end position="1140"/>
    </location>
</feature>
<name>A0A6G1JBH4_9PLEO</name>
<dbReference type="SMART" id="SM00382">
    <property type="entry name" value="AAA"/>
    <property type="match status" value="2"/>
</dbReference>
<dbReference type="OrthoDB" id="8061355at2759"/>
<keyword evidence="13" id="KW-1185">Reference proteome</keyword>
<feature type="transmembrane region" description="Helical" evidence="10">
    <location>
        <begin position="973"/>
        <end position="997"/>
    </location>
</feature>
<feature type="transmembrane region" description="Helical" evidence="10">
    <location>
        <begin position="318"/>
        <end position="338"/>
    </location>
</feature>
<keyword evidence="9 10" id="KW-0472">Membrane</keyword>
<evidence type="ECO:0000256" key="4">
    <source>
        <dbReference type="ARBA" id="ARBA00022692"/>
    </source>
</evidence>
<keyword evidence="8 10" id="KW-1133">Transmembrane helix</keyword>
<feature type="domain" description="ABC transporter" evidence="11">
    <location>
        <begin position="475"/>
        <end position="699"/>
    </location>
</feature>
<dbReference type="SUPFAM" id="SSF52540">
    <property type="entry name" value="P-loop containing nucleoside triphosphate hydrolases"/>
    <property type="match status" value="2"/>
</dbReference>
<evidence type="ECO:0000256" key="3">
    <source>
        <dbReference type="ARBA" id="ARBA00022448"/>
    </source>
</evidence>
<feature type="transmembrane region" description="Helical" evidence="10">
    <location>
        <begin position="413"/>
        <end position="436"/>
    </location>
</feature>
<accession>A0A6G1JBH4</accession>
<proteinExistence type="inferred from homology"/>
<protein>
    <submittedName>
        <fullName evidence="12">ABC transporter</fullName>
    </submittedName>
</protein>
<feature type="domain" description="ABC transporter" evidence="11">
    <location>
        <begin position="1222"/>
        <end position="1449"/>
    </location>
</feature>
<dbReference type="GO" id="GO:0005319">
    <property type="term" value="F:lipid transporter activity"/>
    <property type="evidence" value="ECO:0007669"/>
    <property type="project" value="TreeGrafter"/>
</dbReference>
<dbReference type="Pfam" id="PF12698">
    <property type="entry name" value="ABC2_membrane_3"/>
    <property type="match status" value="1"/>
</dbReference>
<evidence type="ECO:0000313" key="12">
    <source>
        <dbReference type="EMBL" id="KAF2687515.1"/>
    </source>
</evidence>
<dbReference type="CDD" id="cd03263">
    <property type="entry name" value="ABC_subfamily_A"/>
    <property type="match status" value="2"/>
</dbReference>
<evidence type="ECO:0000256" key="5">
    <source>
        <dbReference type="ARBA" id="ARBA00022737"/>
    </source>
</evidence>
<evidence type="ECO:0000256" key="9">
    <source>
        <dbReference type="ARBA" id="ARBA00023136"/>
    </source>
</evidence>
<dbReference type="PANTHER" id="PTHR19229:SF36">
    <property type="entry name" value="ATP-BINDING CASSETTE SUB-FAMILY A MEMBER 2"/>
    <property type="match status" value="1"/>
</dbReference>
<dbReference type="InterPro" id="IPR003593">
    <property type="entry name" value="AAA+_ATPase"/>
</dbReference>
<dbReference type="InterPro" id="IPR027417">
    <property type="entry name" value="P-loop_NTPase"/>
</dbReference>
<dbReference type="EMBL" id="MU005575">
    <property type="protein sequence ID" value="KAF2687515.1"/>
    <property type="molecule type" value="Genomic_DNA"/>
</dbReference>
<evidence type="ECO:0000259" key="11">
    <source>
        <dbReference type="PROSITE" id="PS50893"/>
    </source>
</evidence>
<keyword evidence="7" id="KW-0067">ATP-binding</keyword>
<feature type="transmembrane region" description="Helical" evidence="10">
    <location>
        <begin position="1046"/>
        <end position="1067"/>
    </location>
</feature>
<sequence>MALLLRQIRILTWKNLLLTLWRHWLSTPLRALVLPVLIVLFLSFTRNFTTTDALYGFGESRPVRSLSQVHSATSEGRGRVALVNGGFRNGEIDRVIGELATPLRDSGITVLNLEQEADLRTACVSTIRGTSHCIAAAVFLSSPSEGNQGIWNYTIYADGALGTDLFVNRDNNAAQVYTLPLQNAIDYAIARNTPAANQDALSRTVHEYPFTSITNEQRQNGNRSKYMNMVMNVLAAPFYLSIACAIYHATGFIATEREIGMARLLDTMMPNRARWQPQVARIISNHLAFDLLYAPGWIVGGAILGARCFPATTAIIPVIFHLLSGLSTVSLAIFAGGFFRKAQLSGIIAIIAALVLAIIAQLARSAGTGGVVILSFIFPPMNYVYYLVLNARWESANLPLHFSKAAPNSPSTVPAIVFFIFAVFQALVYPIIGALIERRLYGTNSNSQRRVVVSQSPVAVNLNGFTKEYRPGFMERVLQFWTKRPTELVLAVDDLNLQAYRGEILVLLGANGSGKSTTLDAIAGLHSISSGEIAINYLDAQEGFGYCPQMNILWDDLTVTEHVKIFDGIKSIGKTSKRAEIKTLIESSDLTKKRNGLSKSLSGGQKRKLQMAMMFAGDSMVCCVDEVSSGVDPLSRRKLWDILLAERGRRSIILTTHFLDEADLLADRIAILSKGSLKASGTAVELKDTLGSGYRVTVHKVPGQARAPEYRNILHTEQEHGIVYLPGTSKETYQFLCQLEDDRIFHYNVKGPTLEDVFFKVEENATAERGQRASFESYTPLVKSQNGKVDALQDLSGGRPIGILRQIWVLLSKRFVLFRRNPAPYLVLLLIPLIAAGCSTLFLKGVEVSNCSSADAQKEADDVLSGVEYKLVAGPEAQLSMAAMERISQAPPGAISVVNTLDEFNAAVNQRFFELVPGGFFLGETPTIAWRADAPPILAHIAQNLVTNQMFNITIDASYEFLDIPFGTDLSSFLLFIMYFGLSMAVYPAFLALYPTVERLRGIRGMHYSNGVRAMPLWLAYLLFDFLFIVIISIVSVTIFGATSDIYYAMEYLLLIFFLYGIASALYSYSVSLFSSSQLAAFAITAATQVVMFILYFIIFMVVFTYTDASRQTSTMNIAYYIMAIFSPVVSLARALYVALNVFGVACRYKRLASYPGAIDLFGGPILYLILQSLVLFVLVFFKESGSTIGFISRKKTRADSDGIELEAPPEYGGTTRSSDGLRVLRLRKRFKKHIAVDDVTFGVPHSECFALVGPNGAGKSTTISMIRGDIQPSGHNGEIFIDGIPALRHRAKARERLGVCPQIDPLDSMTVVEHLHFYARIRGIPDPMHNTQEIMKAVGLEQFRNRIATKLSGGNKRKLALGIALVGNPSVLLLDEPSSGMDAVSKRYMWRTLSSITPGRSLLLTTHSMEEADALATRAGIVAGRMLALGTTEELRARYGNAYFVHVVHRHAPHTRLPDMDRIKAWVHREFPEAVIEDGMCYGQLKFGIPIDRARARGTDSLAEIFGKLENAKGMLGVSNYSVSTATLDQIFLSVVGRHFVDEEGH</sequence>
<feature type="transmembrane region" description="Helical" evidence="10">
    <location>
        <begin position="823"/>
        <end position="843"/>
    </location>
</feature>
<keyword evidence="6" id="KW-0547">Nucleotide-binding</keyword>
<dbReference type="InterPro" id="IPR003439">
    <property type="entry name" value="ABC_transporter-like_ATP-bd"/>
</dbReference>
<dbReference type="FunFam" id="3.40.50.300:FF:001345">
    <property type="entry name" value="Related to ABC transporter"/>
    <property type="match status" value="1"/>
</dbReference>
<evidence type="ECO:0000256" key="8">
    <source>
        <dbReference type="ARBA" id="ARBA00022989"/>
    </source>
</evidence>
<gene>
    <name evidence="12" type="ORF">K458DRAFT_334014</name>
</gene>
<dbReference type="Proteomes" id="UP000799291">
    <property type="component" value="Unassembled WGS sequence"/>
</dbReference>
<reference evidence="12" key="1">
    <citation type="journal article" date="2020" name="Stud. Mycol.">
        <title>101 Dothideomycetes genomes: a test case for predicting lifestyles and emergence of pathogens.</title>
        <authorList>
            <person name="Haridas S."/>
            <person name="Albert R."/>
            <person name="Binder M."/>
            <person name="Bloem J."/>
            <person name="Labutti K."/>
            <person name="Salamov A."/>
            <person name="Andreopoulos B."/>
            <person name="Baker S."/>
            <person name="Barry K."/>
            <person name="Bills G."/>
            <person name="Bluhm B."/>
            <person name="Cannon C."/>
            <person name="Castanera R."/>
            <person name="Culley D."/>
            <person name="Daum C."/>
            <person name="Ezra D."/>
            <person name="Gonzalez J."/>
            <person name="Henrissat B."/>
            <person name="Kuo A."/>
            <person name="Liang C."/>
            <person name="Lipzen A."/>
            <person name="Lutzoni F."/>
            <person name="Magnuson J."/>
            <person name="Mondo S."/>
            <person name="Nolan M."/>
            <person name="Ohm R."/>
            <person name="Pangilinan J."/>
            <person name="Park H.-J."/>
            <person name="Ramirez L."/>
            <person name="Alfaro M."/>
            <person name="Sun H."/>
            <person name="Tritt A."/>
            <person name="Yoshinaga Y."/>
            <person name="Zwiers L.-H."/>
            <person name="Turgeon B."/>
            <person name="Goodwin S."/>
            <person name="Spatafora J."/>
            <person name="Crous P."/>
            <person name="Grigoriev I."/>
        </authorList>
    </citation>
    <scope>NUCLEOTIDE SEQUENCE</scope>
    <source>
        <strain evidence="12">CBS 122367</strain>
    </source>
</reference>
<feature type="transmembrane region" description="Helical" evidence="10">
    <location>
        <begin position="344"/>
        <end position="363"/>
    </location>
</feature>
<evidence type="ECO:0000256" key="2">
    <source>
        <dbReference type="ARBA" id="ARBA00008869"/>
    </source>
</evidence>
<feature type="transmembrane region" description="Helical" evidence="10">
    <location>
        <begin position="287"/>
        <end position="306"/>
    </location>
</feature>
<feature type="transmembrane region" description="Helical" evidence="10">
    <location>
        <begin position="1079"/>
        <end position="1106"/>
    </location>
</feature>
<dbReference type="InterPro" id="IPR017871">
    <property type="entry name" value="ABC_transporter-like_CS"/>
</dbReference>
<feature type="transmembrane region" description="Helical" evidence="10">
    <location>
        <begin position="1161"/>
        <end position="1182"/>
    </location>
</feature>
<dbReference type="GO" id="GO:0005524">
    <property type="term" value="F:ATP binding"/>
    <property type="evidence" value="ECO:0007669"/>
    <property type="project" value="UniProtKB-KW"/>
</dbReference>
<dbReference type="GO" id="GO:0016887">
    <property type="term" value="F:ATP hydrolysis activity"/>
    <property type="evidence" value="ECO:0007669"/>
    <property type="project" value="InterPro"/>
</dbReference>
<dbReference type="PROSITE" id="PS50893">
    <property type="entry name" value="ABC_TRANSPORTER_2"/>
    <property type="match status" value="2"/>
</dbReference>
<dbReference type="Gene3D" id="3.40.50.300">
    <property type="entry name" value="P-loop containing nucleotide triphosphate hydrolases"/>
    <property type="match status" value="2"/>
</dbReference>
<evidence type="ECO:0000256" key="10">
    <source>
        <dbReference type="SAM" id="Phobius"/>
    </source>
</evidence>
<dbReference type="GO" id="GO:0016020">
    <property type="term" value="C:membrane"/>
    <property type="evidence" value="ECO:0007669"/>
    <property type="project" value="UniProtKB-SubCell"/>
</dbReference>
<keyword evidence="3" id="KW-0813">Transport</keyword>
<comment type="subcellular location">
    <subcellularLocation>
        <location evidence="1">Membrane</location>
        <topology evidence="1">Multi-pass membrane protein</topology>
    </subcellularLocation>
</comment>
<feature type="transmembrane region" description="Helical" evidence="10">
    <location>
        <begin position="20"/>
        <end position="42"/>
    </location>
</feature>
<dbReference type="InterPro" id="IPR013525">
    <property type="entry name" value="ABC2_TM"/>
</dbReference>
<evidence type="ECO:0000256" key="7">
    <source>
        <dbReference type="ARBA" id="ARBA00022840"/>
    </source>
</evidence>
<keyword evidence="4 10" id="KW-0812">Transmembrane</keyword>
<evidence type="ECO:0000256" key="6">
    <source>
        <dbReference type="ARBA" id="ARBA00022741"/>
    </source>
</evidence>
<dbReference type="Pfam" id="PF00005">
    <property type="entry name" value="ABC_tran"/>
    <property type="match status" value="2"/>
</dbReference>
<comment type="similarity">
    <text evidence="2">Belongs to the ABC transporter superfamily. ABCA family.</text>
</comment>
<feature type="transmembrane region" description="Helical" evidence="10">
    <location>
        <begin position="370"/>
        <end position="393"/>
    </location>
</feature>
<feature type="transmembrane region" description="Helical" evidence="10">
    <location>
        <begin position="233"/>
        <end position="254"/>
    </location>
</feature>
<keyword evidence="5" id="KW-0677">Repeat</keyword>
<dbReference type="PROSITE" id="PS00211">
    <property type="entry name" value="ABC_TRANSPORTER_1"/>
    <property type="match status" value="2"/>
</dbReference>
<organism evidence="12 13">
    <name type="scientific">Lentithecium fluviatile CBS 122367</name>
    <dbReference type="NCBI Taxonomy" id="1168545"/>
    <lineage>
        <taxon>Eukaryota</taxon>
        <taxon>Fungi</taxon>
        <taxon>Dikarya</taxon>
        <taxon>Ascomycota</taxon>
        <taxon>Pezizomycotina</taxon>
        <taxon>Dothideomycetes</taxon>
        <taxon>Pleosporomycetidae</taxon>
        <taxon>Pleosporales</taxon>
        <taxon>Massarineae</taxon>
        <taxon>Lentitheciaceae</taxon>
        <taxon>Lentithecium</taxon>
    </lineage>
</organism>